<evidence type="ECO:0000313" key="2">
    <source>
        <dbReference type="Proteomes" id="UP000683925"/>
    </source>
</evidence>
<evidence type="ECO:0000313" key="1">
    <source>
        <dbReference type="EMBL" id="CAD8136551.1"/>
    </source>
</evidence>
<reference evidence="1" key="1">
    <citation type="submission" date="2021-01" db="EMBL/GenBank/DDBJ databases">
        <authorList>
            <consortium name="Genoscope - CEA"/>
            <person name="William W."/>
        </authorList>
    </citation>
    <scope>NUCLEOTIDE SEQUENCE</scope>
</reference>
<proteinExistence type="predicted"/>
<name>A0A8S1S5L2_PAROT</name>
<protein>
    <submittedName>
        <fullName evidence="1">Uncharacterized protein</fullName>
    </submittedName>
</protein>
<dbReference type="Proteomes" id="UP000683925">
    <property type="component" value="Unassembled WGS sequence"/>
</dbReference>
<dbReference type="EMBL" id="CAJJDP010000006">
    <property type="protein sequence ID" value="CAD8136551.1"/>
    <property type="molecule type" value="Genomic_DNA"/>
</dbReference>
<comment type="caution">
    <text evidence="1">The sequence shown here is derived from an EMBL/GenBank/DDBJ whole genome shotgun (WGS) entry which is preliminary data.</text>
</comment>
<gene>
    <name evidence="1" type="ORF">POCTA_138.1.T0070448</name>
</gene>
<organism evidence="1 2">
    <name type="scientific">Paramecium octaurelia</name>
    <dbReference type="NCBI Taxonomy" id="43137"/>
    <lineage>
        <taxon>Eukaryota</taxon>
        <taxon>Sar</taxon>
        <taxon>Alveolata</taxon>
        <taxon>Ciliophora</taxon>
        <taxon>Intramacronucleata</taxon>
        <taxon>Oligohymenophorea</taxon>
        <taxon>Peniculida</taxon>
        <taxon>Parameciidae</taxon>
        <taxon>Paramecium</taxon>
    </lineage>
</organism>
<sequence>MNEEIKTIVFKNYISGQVVTLQAKQETKVGELLELIEQVAKHDNKSSGDINEIHLYLKAQDKILQLTDSVGSILKGITFGEIEIRQRFSQTYSELQPVTILILLQSYLGDFIRKLELKLSRFDKLSLIEDIILRQLNKDREAYKISFLVKGNLCQSRQSLADLDLMNNDEILVIVPIILKIHQQEVGEIANFQKYFCPYDSLEDVYNYILEYQSLLKEQVSLELIIKNKTYNSSQWKRTLSELKLVDYDIISVKYRFSGGFQRKKNQN</sequence>
<keyword evidence="2" id="KW-1185">Reference proteome</keyword>
<accession>A0A8S1S5L2</accession>
<dbReference type="OrthoDB" id="310677at2759"/>
<dbReference type="AlphaFoldDB" id="A0A8S1S5L2"/>
<dbReference type="OMA" id="TIVFKNY"/>